<dbReference type="AlphaFoldDB" id="B8GGU5"/>
<gene>
    <name evidence="2" type="ordered locus">Mpal_1000</name>
</gene>
<name>B8GGU5_METPE</name>
<sequence>MPDKDSPPRIHRRVNDNQRRREKVAEGAESGTRKHATTDEPGGRLNRVYTDVRTLAHHTNAELKMMRERNFSVDDQHRKF</sequence>
<dbReference type="EMBL" id="CP001338">
    <property type="protein sequence ID" value="ACL16350.1"/>
    <property type="molecule type" value="Genomic_DNA"/>
</dbReference>
<keyword evidence="3" id="KW-1185">Reference proteome</keyword>
<protein>
    <submittedName>
        <fullName evidence="2">Uncharacterized protein</fullName>
    </submittedName>
</protein>
<dbReference type="RefSeq" id="WP_012617669.1">
    <property type="nucleotide sequence ID" value="NC_011832.1"/>
</dbReference>
<proteinExistence type="predicted"/>
<evidence type="ECO:0000313" key="2">
    <source>
        <dbReference type="EMBL" id="ACL16350.1"/>
    </source>
</evidence>
<dbReference type="Proteomes" id="UP000002457">
    <property type="component" value="Chromosome"/>
</dbReference>
<organism evidence="2 3">
    <name type="scientific">Methanosphaerula palustris (strain ATCC BAA-1556 / DSM 19958 / E1-9c)</name>
    <dbReference type="NCBI Taxonomy" id="521011"/>
    <lineage>
        <taxon>Archaea</taxon>
        <taxon>Methanobacteriati</taxon>
        <taxon>Methanobacteriota</taxon>
        <taxon>Stenosarchaea group</taxon>
        <taxon>Methanomicrobia</taxon>
        <taxon>Methanomicrobiales</taxon>
        <taxon>Methanoregulaceae</taxon>
        <taxon>Methanosphaerula</taxon>
    </lineage>
</organism>
<dbReference type="KEGG" id="mpl:Mpal_1000"/>
<feature type="compositionally biased region" description="Basic and acidic residues" evidence="1">
    <location>
        <begin position="1"/>
        <end position="26"/>
    </location>
</feature>
<evidence type="ECO:0000313" key="3">
    <source>
        <dbReference type="Proteomes" id="UP000002457"/>
    </source>
</evidence>
<evidence type="ECO:0000256" key="1">
    <source>
        <dbReference type="SAM" id="MobiDB-lite"/>
    </source>
</evidence>
<reference evidence="2 3" key="1">
    <citation type="journal article" date="2015" name="Genome Announc.">
        <title>Complete Genome Sequence of Methanosphaerula palustris E1-9CT, a Hydrogenotrophic Methanogen Isolated from a Minerotrophic Fen Peatland.</title>
        <authorList>
            <person name="Cadillo-Quiroz H."/>
            <person name="Browne P."/>
            <person name="Kyrpides N."/>
            <person name="Woyke T."/>
            <person name="Goodwin L."/>
            <person name="Detter C."/>
            <person name="Yavitt J.B."/>
            <person name="Zinder S.H."/>
        </authorList>
    </citation>
    <scope>NUCLEOTIDE SEQUENCE [LARGE SCALE GENOMIC DNA]</scope>
    <source>
        <strain evidence="3">ATCC BAA-1556 / DSM 19958 / E1-9c</strain>
    </source>
</reference>
<accession>B8GGU5</accession>
<dbReference type="HOGENOM" id="CLU_2581469_0_0_2"/>
<dbReference type="GeneID" id="7271733"/>
<dbReference type="STRING" id="521011.Mpal_1000"/>
<feature type="region of interest" description="Disordered" evidence="1">
    <location>
        <begin position="1"/>
        <end position="44"/>
    </location>
</feature>